<dbReference type="PANTHER" id="PTHR24221:SF402">
    <property type="entry name" value="IRON-SULFUR CLUSTERS TRANSPORTER ABCB7, MITOCHONDRIAL"/>
    <property type="match status" value="1"/>
</dbReference>
<organism evidence="12 13">
    <name type="scientific">Inhella crocodyli</name>
    <dbReference type="NCBI Taxonomy" id="2499851"/>
    <lineage>
        <taxon>Bacteria</taxon>
        <taxon>Pseudomonadati</taxon>
        <taxon>Pseudomonadota</taxon>
        <taxon>Betaproteobacteria</taxon>
        <taxon>Burkholderiales</taxon>
        <taxon>Sphaerotilaceae</taxon>
        <taxon>Inhella</taxon>
    </lineage>
</organism>
<evidence type="ECO:0000313" key="13">
    <source>
        <dbReference type="Proteomes" id="UP000288587"/>
    </source>
</evidence>
<evidence type="ECO:0000256" key="3">
    <source>
        <dbReference type="ARBA" id="ARBA00022475"/>
    </source>
</evidence>
<evidence type="ECO:0000256" key="8">
    <source>
        <dbReference type="ARBA" id="ARBA00023136"/>
    </source>
</evidence>
<keyword evidence="2" id="KW-0813">Transport</keyword>
<keyword evidence="5" id="KW-0547">Nucleotide-binding</keyword>
<dbReference type="SMART" id="SM00382">
    <property type="entry name" value="AAA"/>
    <property type="match status" value="1"/>
</dbReference>
<evidence type="ECO:0000256" key="9">
    <source>
        <dbReference type="SAM" id="Phobius"/>
    </source>
</evidence>
<dbReference type="Proteomes" id="UP000288587">
    <property type="component" value="Unassembled WGS sequence"/>
</dbReference>
<evidence type="ECO:0000256" key="2">
    <source>
        <dbReference type="ARBA" id="ARBA00022448"/>
    </source>
</evidence>
<feature type="domain" description="ABC transporter" evidence="10">
    <location>
        <begin position="361"/>
        <end position="595"/>
    </location>
</feature>
<feature type="transmembrane region" description="Helical" evidence="9">
    <location>
        <begin position="150"/>
        <end position="176"/>
    </location>
</feature>
<evidence type="ECO:0000256" key="7">
    <source>
        <dbReference type="ARBA" id="ARBA00022989"/>
    </source>
</evidence>
<dbReference type="CDD" id="cd18582">
    <property type="entry name" value="ABC_6TM_ATM1_ABCB7"/>
    <property type="match status" value="1"/>
</dbReference>
<feature type="transmembrane region" description="Helical" evidence="9">
    <location>
        <begin position="265"/>
        <end position="285"/>
    </location>
</feature>
<dbReference type="InterPro" id="IPR027417">
    <property type="entry name" value="P-loop_NTPase"/>
</dbReference>
<dbReference type="OrthoDB" id="8554730at2"/>
<comment type="caution">
    <text evidence="12">The sequence shown here is derived from an EMBL/GenBank/DDBJ whole genome shotgun (WGS) entry which is preliminary data.</text>
</comment>
<comment type="subcellular location">
    <subcellularLocation>
        <location evidence="1">Cell membrane</location>
        <topology evidence="1">Multi-pass membrane protein</topology>
    </subcellularLocation>
</comment>
<sequence length="604" mass="66139">MRPAAPSVPLSPPAAAGAPRRDGEVLKKLLPYFWQYRWRVALALGFMVGAKLATVGVPLLLKKIVDQLDAAQANPLFVLPVGLLVAYGALRLCTSLFTELRELVFAKATEGAARAISLQVFRHLHDLSLRFHLERQTGGMTRDIERGTRAVHSLISFSLYSILPTLIEVVLVLSLLGGLFDWAFAAITGAALVLYVTYTITVTEWRTKFRRQLNEIDSATHTQAIDSLLNYETVKYFGAEDFEARRYDASLERLRQAQLKSQTTLSLLNTGQQLIIATALVLMLWRATQGVSEGRLSLGDLVMVNAFMIQLYIPLNFLGVLYREIKQSLTDLDKMFGLLGREREVAEAPGAPALRVQGGRVEFDAVDFAYDPARPVLHGVSFTIEPGQRVAVVGPSGSGKSTLARLLFRFYDVKAGAVRIDGQDIRHVTQHSLRQALGIVPQDAVLFNDTLGYNIGYAKEGATPAEIEAAAQAAQLDGFIRSTPQGYGTRVGERGLKLSGGEKQRVAIARTLLKNPPILIFDEATSALDSHNERAIQAQLDAVGQNKTVLVIAHRLSTVVDADQILVLEAGRIVERGRHAELLARGGAYARMWNLQANSQAPDA</sequence>
<dbReference type="EMBL" id="SACM01000002">
    <property type="protein sequence ID" value="RVT86279.1"/>
    <property type="molecule type" value="Genomic_DNA"/>
</dbReference>
<evidence type="ECO:0000256" key="4">
    <source>
        <dbReference type="ARBA" id="ARBA00022692"/>
    </source>
</evidence>
<keyword evidence="3" id="KW-1003">Cell membrane</keyword>
<dbReference type="GO" id="GO:0006879">
    <property type="term" value="P:intracellular iron ion homeostasis"/>
    <property type="evidence" value="ECO:0007669"/>
    <property type="project" value="TreeGrafter"/>
</dbReference>
<dbReference type="PROSITE" id="PS50929">
    <property type="entry name" value="ABC_TM1F"/>
    <property type="match status" value="1"/>
</dbReference>
<name>A0A437LLI4_9BURK</name>
<reference evidence="12 13" key="1">
    <citation type="submission" date="2019-01" db="EMBL/GenBank/DDBJ databases">
        <authorList>
            <person name="Chen W.-M."/>
        </authorList>
    </citation>
    <scope>NUCLEOTIDE SEQUENCE [LARGE SCALE GENOMIC DNA]</scope>
    <source>
        <strain evidence="12 13">CCP-18</strain>
    </source>
</reference>
<accession>A0A437LLI4</accession>
<dbReference type="InterPro" id="IPR003593">
    <property type="entry name" value="AAA+_ATPase"/>
</dbReference>
<dbReference type="AlphaFoldDB" id="A0A437LLI4"/>
<protein>
    <submittedName>
        <fullName evidence="12">ABC transporter ATP-binding protein/permease</fullName>
    </submittedName>
</protein>
<dbReference type="InterPro" id="IPR017871">
    <property type="entry name" value="ABC_transporter-like_CS"/>
</dbReference>
<feature type="transmembrane region" description="Helical" evidence="9">
    <location>
        <begin position="301"/>
        <end position="322"/>
    </location>
</feature>
<dbReference type="PANTHER" id="PTHR24221">
    <property type="entry name" value="ATP-BINDING CASSETTE SUB-FAMILY B"/>
    <property type="match status" value="1"/>
</dbReference>
<keyword evidence="6 12" id="KW-0067">ATP-binding</keyword>
<dbReference type="GO" id="GO:0016887">
    <property type="term" value="F:ATP hydrolysis activity"/>
    <property type="evidence" value="ECO:0007669"/>
    <property type="project" value="InterPro"/>
</dbReference>
<dbReference type="Pfam" id="PF00005">
    <property type="entry name" value="ABC_tran"/>
    <property type="match status" value="1"/>
</dbReference>
<evidence type="ECO:0000259" key="10">
    <source>
        <dbReference type="PROSITE" id="PS50893"/>
    </source>
</evidence>
<evidence type="ECO:0000313" key="12">
    <source>
        <dbReference type="EMBL" id="RVT86279.1"/>
    </source>
</evidence>
<evidence type="ECO:0000256" key="1">
    <source>
        <dbReference type="ARBA" id="ARBA00004651"/>
    </source>
</evidence>
<dbReference type="SUPFAM" id="SSF52540">
    <property type="entry name" value="P-loop containing nucleoside triphosphate hydrolases"/>
    <property type="match status" value="1"/>
</dbReference>
<dbReference type="RefSeq" id="WP_127682775.1">
    <property type="nucleotide sequence ID" value="NZ_SACM01000002.1"/>
</dbReference>
<dbReference type="PROSITE" id="PS50893">
    <property type="entry name" value="ABC_TRANSPORTER_2"/>
    <property type="match status" value="1"/>
</dbReference>
<dbReference type="Gene3D" id="1.20.1560.10">
    <property type="entry name" value="ABC transporter type 1, transmembrane domain"/>
    <property type="match status" value="1"/>
</dbReference>
<evidence type="ECO:0000256" key="6">
    <source>
        <dbReference type="ARBA" id="ARBA00022840"/>
    </source>
</evidence>
<dbReference type="PROSITE" id="PS00211">
    <property type="entry name" value="ABC_TRANSPORTER_1"/>
    <property type="match status" value="1"/>
</dbReference>
<dbReference type="InterPro" id="IPR011527">
    <property type="entry name" value="ABC1_TM_dom"/>
</dbReference>
<proteinExistence type="predicted"/>
<keyword evidence="4 9" id="KW-0812">Transmembrane</keyword>
<dbReference type="InterPro" id="IPR039421">
    <property type="entry name" value="Type_1_exporter"/>
</dbReference>
<feature type="transmembrane region" description="Helical" evidence="9">
    <location>
        <begin position="182"/>
        <end position="202"/>
    </location>
</feature>
<dbReference type="GO" id="GO:0005524">
    <property type="term" value="F:ATP binding"/>
    <property type="evidence" value="ECO:0007669"/>
    <property type="project" value="UniProtKB-KW"/>
</dbReference>
<dbReference type="InterPro" id="IPR003439">
    <property type="entry name" value="ABC_transporter-like_ATP-bd"/>
</dbReference>
<feature type="transmembrane region" description="Helical" evidence="9">
    <location>
        <begin position="40"/>
        <end position="61"/>
    </location>
</feature>
<feature type="domain" description="ABC transmembrane type-1" evidence="11">
    <location>
        <begin position="41"/>
        <end position="327"/>
    </location>
</feature>
<dbReference type="SUPFAM" id="SSF90123">
    <property type="entry name" value="ABC transporter transmembrane region"/>
    <property type="match status" value="1"/>
</dbReference>
<dbReference type="GO" id="GO:0140359">
    <property type="term" value="F:ABC-type transporter activity"/>
    <property type="evidence" value="ECO:0007669"/>
    <property type="project" value="InterPro"/>
</dbReference>
<dbReference type="Pfam" id="PF00664">
    <property type="entry name" value="ABC_membrane"/>
    <property type="match status" value="1"/>
</dbReference>
<dbReference type="GO" id="GO:0005886">
    <property type="term" value="C:plasma membrane"/>
    <property type="evidence" value="ECO:0007669"/>
    <property type="project" value="UniProtKB-SubCell"/>
</dbReference>
<evidence type="ECO:0000256" key="5">
    <source>
        <dbReference type="ARBA" id="ARBA00022741"/>
    </source>
</evidence>
<keyword evidence="8 9" id="KW-0472">Membrane</keyword>
<keyword evidence="7 9" id="KW-1133">Transmembrane helix</keyword>
<dbReference type="FunFam" id="3.40.50.300:FF:000186">
    <property type="entry name" value="ATP-binding cassette sub-family B member 7, mitochondrial"/>
    <property type="match status" value="1"/>
</dbReference>
<dbReference type="InterPro" id="IPR036640">
    <property type="entry name" value="ABC1_TM_sf"/>
</dbReference>
<gene>
    <name evidence="12" type="ORF">EOD73_09620</name>
</gene>
<evidence type="ECO:0000259" key="11">
    <source>
        <dbReference type="PROSITE" id="PS50929"/>
    </source>
</evidence>
<keyword evidence="13" id="KW-1185">Reference proteome</keyword>
<dbReference type="Gene3D" id="3.40.50.300">
    <property type="entry name" value="P-loop containing nucleotide triphosphate hydrolases"/>
    <property type="match status" value="1"/>
</dbReference>